<reference evidence="2" key="1">
    <citation type="submission" date="2022-09" db="EMBL/GenBank/DDBJ databases">
        <title>Shewanella sp. KJ10-1 sp.nov, isolated from marine algae.</title>
        <authorList>
            <person name="Butt M."/>
            <person name="Lee J.K."/>
            <person name="Kim J.M."/>
            <person name="Choi D.G."/>
        </authorList>
    </citation>
    <scope>NUCLEOTIDE SEQUENCE</scope>
    <source>
        <strain evidence="2">KJ10-1</strain>
    </source>
</reference>
<gene>
    <name evidence="2" type="ORF">N4T56_11870</name>
</gene>
<sequence length="95" mass="11126">MAVLYNLSIIFSRFKRIFSIEKVKALVLVGTVVGFVFCVFATYKWPEASYFLLPTRAWEMMFGGVAYLYPVNVCDVKKKIIERVGFFNIRFFFNI</sequence>
<proteinExistence type="predicted"/>
<dbReference type="RefSeq" id="WP_261733367.1">
    <property type="nucleotide sequence ID" value="NZ_JAODOQ010000001.1"/>
</dbReference>
<accession>A0ABT2P3H7</accession>
<evidence type="ECO:0000313" key="2">
    <source>
        <dbReference type="EMBL" id="MCT8987037.1"/>
    </source>
</evidence>
<feature type="transmembrane region" description="Helical" evidence="1">
    <location>
        <begin position="49"/>
        <end position="69"/>
    </location>
</feature>
<evidence type="ECO:0000313" key="3">
    <source>
        <dbReference type="Proteomes" id="UP001431192"/>
    </source>
</evidence>
<comment type="caution">
    <text evidence="2">The sequence shown here is derived from an EMBL/GenBank/DDBJ whole genome shotgun (WGS) entry which is preliminary data.</text>
</comment>
<dbReference type="EMBL" id="JAODOQ010000001">
    <property type="protein sequence ID" value="MCT8987037.1"/>
    <property type="molecule type" value="Genomic_DNA"/>
</dbReference>
<protein>
    <submittedName>
        <fullName evidence="2">Uncharacterized protein</fullName>
    </submittedName>
</protein>
<keyword evidence="1" id="KW-0812">Transmembrane</keyword>
<keyword evidence="1" id="KW-1133">Transmembrane helix</keyword>
<name>A0ABT2P3H7_9GAMM</name>
<feature type="transmembrane region" description="Helical" evidence="1">
    <location>
        <begin position="23"/>
        <end position="43"/>
    </location>
</feature>
<dbReference type="Proteomes" id="UP001431192">
    <property type="component" value="Unassembled WGS sequence"/>
</dbReference>
<keyword evidence="3" id="KW-1185">Reference proteome</keyword>
<keyword evidence="1" id="KW-0472">Membrane</keyword>
<organism evidence="2 3">
    <name type="scientific">Shewanella phaeophyticola</name>
    <dbReference type="NCBI Taxonomy" id="2978345"/>
    <lineage>
        <taxon>Bacteria</taxon>
        <taxon>Pseudomonadati</taxon>
        <taxon>Pseudomonadota</taxon>
        <taxon>Gammaproteobacteria</taxon>
        <taxon>Alteromonadales</taxon>
        <taxon>Shewanellaceae</taxon>
        <taxon>Shewanella</taxon>
    </lineage>
</organism>
<evidence type="ECO:0000256" key="1">
    <source>
        <dbReference type="SAM" id="Phobius"/>
    </source>
</evidence>